<dbReference type="AlphaFoldDB" id="A0A6V8MY37"/>
<dbReference type="InterPro" id="IPR002711">
    <property type="entry name" value="HNH"/>
</dbReference>
<protein>
    <recommendedName>
        <fullName evidence="1">HNH nuclease domain-containing protein</fullName>
    </recommendedName>
</protein>
<dbReference type="CDD" id="cd00085">
    <property type="entry name" value="HNHc"/>
    <property type="match status" value="1"/>
</dbReference>
<dbReference type="EMBL" id="BLXY01000006">
    <property type="protein sequence ID" value="GFO65042.1"/>
    <property type="molecule type" value="Genomic_DNA"/>
</dbReference>
<dbReference type="InterPro" id="IPR003615">
    <property type="entry name" value="HNH_nuc"/>
</dbReference>
<dbReference type="Proteomes" id="UP000568888">
    <property type="component" value="Unassembled WGS sequence"/>
</dbReference>
<reference evidence="3" key="1">
    <citation type="submission" date="2020-06" db="EMBL/GenBank/DDBJ databases">
        <title>Draft genomic sequecing of Geomonas sp. Red736.</title>
        <authorList>
            <person name="Itoh H."/>
            <person name="Xu Z.X."/>
            <person name="Ushijima N."/>
            <person name="Masuda Y."/>
            <person name="Shiratori Y."/>
            <person name="Senoo K."/>
        </authorList>
    </citation>
    <scope>NUCLEOTIDE SEQUENCE [LARGE SCALE GENOMIC DNA]</scope>
    <source>
        <strain evidence="3">Red736</strain>
    </source>
</reference>
<gene>
    <name evidence="2" type="ORF">GMPD_29610</name>
</gene>
<dbReference type="GO" id="GO:0003676">
    <property type="term" value="F:nucleic acid binding"/>
    <property type="evidence" value="ECO:0007669"/>
    <property type="project" value="InterPro"/>
</dbReference>
<name>A0A6V8MY37_9BACT</name>
<dbReference type="Pfam" id="PF01844">
    <property type="entry name" value="HNH"/>
    <property type="match status" value="1"/>
</dbReference>
<dbReference type="SMART" id="SM00507">
    <property type="entry name" value="HNHc"/>
    <property type="match status" value="1"/>
</dbReference>
<organism evidence="2 3">
    <name type="scientific">Geomonas paludis</name>
    <dbReference type="NCBI Taxonomy" id="2740185"/>
    <lineage>
        <taxon>Bacteria</taxon>
        <taxon>Pseudomonadati</taxon>
        <taxon>Thermodesulfobacteriota</taxon>
        <taxon>Desulfuromonadia</taxon>
        <taxon>Geobacterales</taxon>
        <taxon>Geobacteraceae</taxon>
        <taxon>Geomonas</taxon>
    </lineage>
</organism>
<evidence type="ECO:0000259" key="1">
    <source>
        <dbReference type="SMART" id="SM00507"/>
    </source>
</evidence>
<dbReference type="RefSeq" id="WP_183348739.1">
    <property type="nucleotide sequence ID" value="NZ_BLXY01000006.1"/>
</dbReference>
<sequence length="210" mass="24354">MIPAPIVYSKESLDILDACKGTPLAPQDWSDAKFTDIKTEIKEYYKVIQNYTCPYCQQKIQIDHNMAWDIEHIIPRIMKPKFMFEPQNLCIACKDCNGPKSGKNVLKNSNRKTFPNKPKDYIIVHPHFHSYNDHIEILVPGLVYRPISDEGKNTAIACDLYRFYKFTNRKPVNNLSSTLAKKVAFADTVEEQEQAEIQFFELLKLKHAQK</sequence>
<evidence type="ECO:0000313" key="2">
    <source>
        <dbReference type="EMBL" id="GFO65042.1"/>
    </source>
</evidence>
<evidence type="ECO:0000313" key="3">
    <source>
        <dbReference type="Proteomes" id="UP000568888"/>
    </source>
</evidence>
<accession>A0A6V8MY37</accession>
<comment type="caution">
    <text evidence="2">The sequence shown here is derived from an EMBL/GenBank/DDBJ whole genome shotgun (WGS) entry which is preliminary data.</text>
</comment>
<feature type="domain" description="HNH nuclease" evidence="1">
    <location>
        <begin position="40"/>
        <end position="98"/>
    </location>
</feature>
<dbReference type="Gene3D" id="1.10.30.50">
    <property type="match status" value="1"/>
</dbReference>
<dbReference type="GO" id="GO:0008270">
    <property type="term" value="F:zinc ion binding"/>
    <property type="evidence" value="ECO:0007669"/>
    <property type="project" value="InterPro"/>
</dbReference>
<proteinExistence type="predicted"/>
<dbReference type="GO" id="GO:0004519">
    <property type="term" value="F:endonuclease activity"/>
    <property type="evidence" value="ECO:0007669"/>
    <property type="project" value="InterPro"/>
</dbReference>